<dbReference type="RefSeq" id="WP_068582111.1">
    <property type="nucleotide sequence ID" value="NZ_FTNK01000003.1"/>
</dbReference>
<dbReference type="Proteomes" id="UP000186666">
    <property type="component" value="Unassembled WGS sequence"/>
</dbReference>
<proteinExistence type="predicted"/>
<gene>
    <name evidence="2" type="ORF">SAMN05421578_10377</name>
</gene>
<accession>A0ABY1JQU1</accession>
<name>A0ABY1JQU1_9BACL</name>
<dbReference type="EMBL" id="FTNK01000003">
    <property type="protein sequence ID" value="SIQ62821.1"/>
    <property type="molecule type" value="Genomic_DNA"/>
</dbReference>
<dbReference type="Pfam" id="PF09314">
    <property type="entry name" value="DUF1972"/>
    <property type="match status" value="1"/>
</dbReference>
<reference evidence="2 3" key="1">
    <citation type="submission" date="2017-01" db="EMBL/GenBank/DDBJ databases">
        <authorList>
            <person name="Varghese N."/>
            <person name="Submissions S."/>
        </authorList>
    </citation>
    <scope>NUCLEOTIDE SEQUENCE [LARGE SCALE GENOMIC DNA]</scope>
    <source>
        <strain evidence="2 3">ATCC 23464</strain>
    </source>
</reference>
<dbReference type="SUPFAM" id="SSF53756">
    <property type="entry name" value="UDP-Glycosyltransferase/glycogen phosphorylase"/>
    <property type="match status" value="1"/>
</dbReference>
<evidence type="ECO:0000259" key="1">
    <source>
        <dbReference type="Pfam" id="PF09314"/>
    </source>
</evidence>
<comment type="caution">
    <text evidence="2">The sequence shown here is derived from an EMBL/GenBank/DDBJ whole genome shotgun (WGS) entry which is preliminary data.</text>
</comment>
<sequence length="388" mass="44240">MKATVAFCGTRGIPAAYGGFETAVDEISLRLVQEGFDCHVFGRSENEGESDPINDRKIVNVKGSASRKLDTFVSSINTGKYLFKHRKEYDFVFWFNNANLPGILITRLAGIPMAVNTDGLEWRRMKWSWPFKLYYFFSSLLICLFCKKLISDSVAIQNYYKSIFFRKTQFIPYGAPIISPMKDEKIIDVLKKYDLSGQKYFIQITRFELDNLPLKIIEGFIKSKLYEEGYQFILVGYRDSTPYSELLKSHDGKNGVRILPANYNQDVLAVLRSNAECYLHGNSVGGTNPALLEAMGSCKRVMAIDGPFSKEVLGEYGQLFTLERLAEQFRQVITMEDQGLGMKERLYSNYQWDAVARSYSELMTSNSASYLNQVERNTEIEFSSNSIG</sequence>
<dbReference type="InterPro" id="IPR015393">
    <property type="entry name" value="DUF1972"/>
</dbReference>
<organism evidence="2 3">
    <name type="scientific">Paenibacillus macquariensis</name>
    <dbReference type="NCBI Taxonomy" id="948756"/>
    <lineage>
        <taxon>Bacteria</taxon>
        <taxon>Bacillati</taxon>
        <taxon>Bacillota</taxon>
        <taxon>Bacilli</taxon>
        <taxon>Bacillales</taxon>
        <taxon>Paenibacillaceae</taxon>
        <taxon>Paenibacillus</taxon>
    </lineage>
</organism>
<protein>
    <submittedName>
        <fullName evidence="2">Glycosyltransferase involved in cell wall bisynthesis</fullName>
    </submittedName>
</protein>
<dbReference type="Gene3D" id="3.40.50.2000">
    <property type="entry name" value="Glycogen Phosphorylase B"/>
    <property type="match status" value="2"/>
</dbReference>
<evidence type="ECO:0000313" key="2">
    <source>
        <dbReference type="EMBL" id="SIQ62821.1"/>
    </source>
</evidence>
<evidence type="ECO:0000313" key="3">
    <source>
        <dbReference type="Proteomes" id="UP000186666"/>
    </source>
</evidence>
<feature type="domain" description="DUF1972" evidence="1">
    <location>
        <begin position="4"/>
        <end position="175"/>
    </location>
</feature>
<keyword evidence="3" id="KW-1185">Reference proteome</keyword>